<evidence type="ECO:0000259" key="9">
    <source>
        <dbReference type="Pfam" id="PF12950"/>
    </source>
</evidence>
<dbReference type="GO" id="GO:0009307">
    <property type="term" value="P:DNA restriction-modification system"/>
    <property type="evidence" value="ECO:0007669"/>
    <property type="project" value="UniProtKB-KW"/>
</dbReference>
<dbReference type="RefSeq" id="WP_191250313.1">
    <property type="nucleotide sequence ID" value="NZ_BNCI01000001.1"/>
</dbReference>
<dbReference type="InterPro" id="IPR050953">
    <property type="entry name" value="N4_N6_ade-DNA_methylase"/>
</dbReference>
<dbReference type="AlphaFoldDB" id="A0A919AP52"/>
<evidence type="ECO:0000259" key="8">
    <source>
        <dbReference type="Pfam" id="PF07669"/>
    </source>
</evidence>
<dbReference type="Proteomes" id="UP000630923">
    <property type="component" value="Unassembled WGS sequence"/>
</dbReference>
<protein>
    <recommendedName>
        <fullName evidence="1">site-specific DNA-methyltransferase (adenine-specific)</fullName>
        <ecNumber evidence="1">2.1.1.72</ecNumber>
    </recommendedName>
</protein>
<name>A0A919AP52_9PROT</name>
<dbReference type="GO" id="GO:0032259">
    <property type="term" value="P:methylation"/>
    <property type="evidence" value="ECO:0007669"/>
    <property type="project" value="UniProtKB-KW"/>
</dbReference>
<evidence type="ECO:0000313" key="10">
    <source>
        <dbReference type="EMBL" id="GHF16604.1"/>
    </source>
</evidence>
<evidence type="ECO:0000256" key="6">
    <source>
        <dbReference type="ARBA" id="ARBA00023125"/>
    </source>
</evidence>
<dbReference type="SUPFAM" id="SSF53335">
    <property type="entry name" value="S-adenosyl-L-methionine-dependent methyltransferases"/>
    <property type="match status" value="1"/>
</dbReference>
<dbReference type="InterPro" id="IPR029063">
    <property type="entry name" value="SAM-dependent_MTases_sf"/>
</dbReference>
<sequence length="916" mass="105522">MDAKGARWVCVSNYRELRLYAVGYGRKDYEVFDLSNLSNPKDYARFILLLSAKNLLGGTTYDLLKESEKIDKEITDQLYSDYKDLRANLIKKIGDDNPHQEPIEVVQFAQTILDRVLFIAFAEDKGLLPKDTLKQAYATKNPYNPQPIWENFKGLFHAIDKGNSELNIPAYNGGLFKQTLELDTLNISDELCQGFKRIGDYDFESDVSVNILGHIFEQSISDLEEIKAKAEGIEEPLDKKKSKKKKDGVFYTPPYITRYIVELAVGGWLNDRKKELAGDSLPEITEEEFDLHRVDTKSKSFTKKTTQEFKTKRQQIAKKVRRHIDFWEAYKNTLSKIRVLDPACGSGAFLNEVFDYLKKEGEAVNSQLAYLKNEQISLFRWDTHILANNIYGVDLNSESVEITKLSLWLKTANRQEKLTYLEDNIKVGNSLIDDHKIAGDLAFNWSSEFSEIIQTGKFDVIVGNPPYVLSRDNIFDNFKDYVGANYSLVRDKINLYILFIELGFSLLKDKGYLSYIVPNSVLGTDSAMLTREFLLEKVSLNTVLNLLGNTFDGANVEAAIFCASNTINKKNIVNFKNIYSATELETPCLSAPQEEWKKIESYIFDLQSSGAELETIKKIEAHAPLSNFYEVKAGLQAYEKGKGTPKQTARDVKDHIYDYDHKYDEDTFKYLEGKDVLRYDVSWSGKWLRYGKWLSQPRDISMFSGPRVLIREITGKYPKLLQATYVEGTFLNNKSIINILALDNDYLLKFVLCILNSSLMGFYHSRRAVKGNRSMFPKAVIKDVNNYPIPRTDIKRQTKFVNKANSIIKNNEMLNSTREKLGRLIKSEFRIDRMSKKLEIWYELSFFDFIAELEKSIKPAKLSLSQKSEWMEYFEKEKARVLDIKSEIDQTDCEIDKMVYELYGLTTEDIKLIEKP</sequence>
<dbReference type="PROSITE" id="PS00092">
    <property type="entry name" value="N6_MTASE"/>
    <property type="match status" value="1"/>
</dbReference>
<dbReference type="PANTHER" id="PTHR33841:SF1">
    <property type="entry name" value="DNA METHYLTRANSFERASE A"/>
    <property type="match status" value="1"/>
</dbReference>
<keyword evidence="6" id="KW-0238">DNA-binding</keyword>
<keyword evidence="10" id="KW-0540">Nuclease</keyword>
<keyword evidence="2" id="KW-0489">Methyltransferase</keyword>
<dbReference type="EMBL" id="BNCI01000001">
    <property type="protein sequence ID" value="GHF16604.1"/>
    <property type="molecule type" value="Genomic_DNA"/>
</dbReference>
<gene>
    <name evidence="10" type="ORF">GCM10017044_08640</name>
</gene>
<dbReference type="EC" id="2.1.1.72" evidence="1"/>
<evidence type="ECO:0000256" key="5">
    <source>
        <dbReference type="ARBA" id="ARBA00022747"/>
    </source>
</evidence>
<evidence type="ECO:0000256" key="3">
    <source>
        <dbReference type="ARBA" id="ARBA00022679"/>
    </source>
</evidence>
<dbReference type="GO" id="GO:0004519">
    <property type="term" value="F:endonuclease activity"/>
    <property type="evidence" value="ECO:0007669"/>
    <property type="project" value="UniProtKB-KW"/>
</dbReference>
<dbReference type="InterPro" id="IPR011639">
    <property type="entry name" value="MethylTrfase_TaqI-like_dom"/>
</dbReference>
<evidence type="ECO:0000256" key="2">
    <source>
        <dbReference type="ARBA" id="ARBA00022603"/>
    </source>
</evidence>
<evidence type="ECO:0000256" key="1">
    <source>
        <dbReference type="ARBA" id="ARBA00011900"/>
    </source>
</evidence>
<keyword evidence="10" id="KW-0378">Hydrolase</keyword>
<dbReference type="SUPFAM" id="SSF116734">
    <property type="entry name" value="DNA methylase specificity domain"/>
    <property type="match status" value="1"/>
</dbReference>
<comment type="caution">
    <text evidence="10">The sequence shown here is derived from an EMBL/GenBank/DDBJ whole genome shotgun (WGS) entry which is preliminary data.</text>
</comment>
<evidence type="ECO:0000256" key="4">
    <source>
        <dbReference type="ARBA" id="ARBA00022691"/>
    </source>
</evidence>
<dbReference type="GO" id="GO:0003677">
    <property type="term" value="F:DNA binding"/>
    <property type="evidence" value="ECO:0007669"/>
    <property type="project" value="UniProtKB-KW"/>
</dbReference>
<dbReference type="Gene3D" id="3.40.50.150">
    <property type="entry name" value="Vaccinia Virus protein VP39"/>
    <property type="match status" value="1"/>
</dbReference>
<evidence type="ECO:0000313" key="11">
    <source>
        <dbReference type="Proteomes" id="UP000630923"/>
    </source>
</evidence>
<accession>A0A919AP52</accession>
<keyword evidence="5" id="KW-0680">Restriction system</keyword>
<feature type="domain" description="Type II methyltransferase M.TaqI-like" evidence="8">
    <location>
        <begin position="388"/>
        <end position="546"/>
    </location>
</feature>
<dbReference type="Pfam" id="PF07669">
    <property type="entry name" value="Eco57I"/>
    <property type="match status" value="1"/>
</dbReference>
<keyword evidence="4" id="KW-0949">S-adenosyl-L-methionine</keyword>
<comment type="catalytic activity">
    <reaction evidence="7">
        <text>a 2'-deoxyadenosine in DNA + S-adenosyl-L-methionine = an N(6)-methyl-2'-deoxyadenosine in DNA + S-adenosyl-L-homocysteine + H(+)</text>
        <dbReference type="Rhea" id="RHEA:15197"/>
        <dbReference type="Rhea" id="RHEA-COMP:12418"/>
        <dbReference type="Rhea" id="RHEA-COMP:12419"/>
        <dbReference type="ChEBI" id="CHEBI:15378"/>
        <dbReference type="ChEBI" id="CHEBI:57856"/>
        <dbReference type="ChEBI" id="CHEBI:59789"/>
        <dbReference type="ChEBI" id="CHEBI:90615"/>
        <dbReference type="ChEBI" id="CHEBI:90616"/>
        <dbReference type="EC" id="2.1.1.72"/>
    </reaction>
</comment>
<organism evidence="10 11">
    <name type="scientific">Kordiimonas sediminis</name>
    <dbReference type="NCBI Taxonomy" id="1735581"/>
    <lineage>
        <taxon>Bacteria</taxon>
        <taxon>Pseudomonadati</taxon>
        <taxon>Pseudomonadota</taxon>
        <taxon>Alphaproteobacteria</taxon>
        <taxon>Kordiimonadales</taxon>
        <taxon>Kordiimonadaceae</taxon>
        <taxon>Kordiimonas</taxon>
    </lineage>
</organism>
<dbReference type="PANTHER" id="PTHR33841">
    <property type="entry name" value="DNA METHYLTRANSFERASE YEEA-RELATED"/>
    <property type="match status" value="1"/>
</dbReference>
<dbReference type="Pfam" id="PF12950">
    <property type="entry name" value="TaqI_C"/>
    <property type="match status" value="1"/>
</dbReference>
<dbReference type="GO" id="GO:0009007">
    <property type="term" value="F:site-specific DNA-methyltransferase (adenine-specific) activity"/>
    <property type="evidence" value="ECO:0007669"/>
    <property type="project" value="UniProtKB-EC"/>
</dbReference>
<keyword evidence="3" id="KW-0808">Transferase</keyword>
<proteinExistence type="predicted"/>
<reference evidence="10" key="1">
    <citation type="journal article" date="2014" name="Int. J. Syst. Evol. Microbiol.">
        <title>Complete genome sequence of Corynebacterium casei LMG S-19264T (=DSM 44701T), isolated from a smear-ripened cheese.</title>
        <authorList>
            <consortium name="US DOE Joint Genome Institute (JGI-PGF)"/>
            <person name="Walter F."/>
            <person name="Albersmeier A."/>
            <person name="Kalinowski J."/>
            <person name="Ruckert C."/>
        </authorList>
    </citation>
    <scope>NUCLEOTIDE SEQUENCE</scope>
    <source>
        <strain evidence="10">KCTC 42590</strain>
    </source>
</reference>
<dbReference type="PRINTS" id="PR00507">
    <property type="entry name" value="N12N6MTFRASE"/>
</dbReference>
<reference evidence="10" key="2">
    <citation type="submission" date="2020-09" db="EMBL/GenBank/DDBJ databases">
        <authorList>
            <person name="Sun Q."/>
            <person name="Kim S."/>
        </authorList>
    </citation>
    <scope>NUCLEOTIDE SEQUENCE</scope>
    <source>
        <strain evidence="10">KCTC 42590</strain>
    </source>
</reference>
<dbReference type="InterPro" id="IPR025931">
    <property type="entry name" value="TaqI_C"/>
</dbReference>
<keyword evidence="11" id="KW-1185">Reference proteome</keyword>
<dbReference type="InterPro" id="IPR002052">
    <property type="entry name" value="DNA_methylase_N6_adenine_CS"/>
</dbReference>
<evidence type="ECO:0000256" key="7">
    <source>
        <dbReference type="ARBA" id="ARBA00047942"/>
    </source>
</evidence>
<feature type="domain" description="TaqI-like C-terminal specificity" evidence="9">
    <location>
        <begin position="669"/>
        <end position="789"/>
    </location>
</feature>
<keyword evidence="10" id="KW-0255">Endonuclease</keyword>